<evidence type="ECO:0008006" key="4">
    <source>
        <dbReference type="Google" id="ProtNLM"/>
    </source>
</evidence>
<keyword evidence="1" id="KW-0812">Transmembrane</keyword>
<evidence type="ECO:0000313" key="2">
    <source>
        <dbReference type="EMBL" id="CAK7341343.1"/>
    </source>
</evidence>
<accession>A0AAV1RWV4</accession>
<comment type="caution">
    <text evidence="2">The sequence shown here is derived from an EMBL/GenBank/DDBJ whole genome shotgun (WGS) entry which is preliminary data.</text>
</comment>
<keyword evidence="1" id="KW-1133">Transmembrane helix</keyword>
<protein>
    <recommendedName>
        <fullName evidence="4">NADH dehydrogenase subunit 6</fullName>
    </recommendedName>
</protein>
<evidence type="ECO:0000256" key="1">
    <source>
        <dbReference type="SAM" id="Phobius"/>
    </source>
</evidence>
<keyword evidence="3" id="KW-1185">Reference proteome</keyword>
<feature type="transmembrane region" description="Helical" evidence="1">
    <location>
        <begin position="54"/>
        <end position="75"/>
    </location>
</feature>
<proteinExistence type="predicted"/>
<dbReference type="EMBL" id="CAWUPB010001160">
    <property type="protein sequence ID" value="CAK7341343.1"/>
    <property type="molecule type" value="Genomic_DNA"/>
</dbReference>
<evidence type="ECO:0000313" key="3">
    <source>
        <dbReference type="Proteomes" id="UP001314170"/>
    </source>
</evidence>
<keyword evidence="1" id="KW-0472">Membrane</keyword>
<name>A0AAV1RWV4_9ROSI</name>
<gene>
    <name evidence="2" type="ORF">DCAF_LOCUS16237</name>
</gene>
<sequence length="93" mass="9918">MTDLNPTSKLSCGIKPNVILDGRGGAASGGGLCWIYGGDGWHGNLSFGELGWGWWYSLWMFTAGFVVTLASNHVIDGDREQIAGSSWLGLVEV</sequence>
<dbReference type="AlphaFoldDB" id="A0AAV1RWV4"/>
<organism evidence="2 3">
    <name type="scientific">Dovyalis caffra</name>
    <dbReference type="NCBI Taxonomy" id="77055"/>
    <lineage>
        <taxon>Eukaryota</taxon>
        <taxon>Viridiplantae</taxon>
        <taxon>Streptophyta</taxon>
        <taxon>Embryophyta</taxon>
        <taxon>Tracheophyta</taxon>
        <taxon>Spermatophyta</taxon>
        <taxon>Magnoliopsida</taxon>
        <taxon>eudicotyledons</taxon>
        <taxon>Gunneridae</taxon>
        <taxon>Pentapetalae</taxon>
        <taxon>rosids</taxon>
        <taxon>fabids</taxon>
        <taxon>Malpighiales</taxon>
        <taxon>Salicaceae</taxon>
        <taxon>Flacourtieae</taxon>
        <taxon>Dovyalis</taxon>
    </lineage>
</organism>
<reference evidence="2 3" key="1">
    <citation type="submission" date="2024-01" db="EMBL/GenBank/DDBJ databases">
        <authorList>
            <person name="Waweru B."/>
        </authorList>
    </citation>
    <scope>NUCLEOTIDE SEQUENCE [LARGE SCALE GENOMIC DNA]</scope>
</reference>
<dbReference type="Proteomes" id="UP001314170">
    <property type="component" value="Unassembled WGS sequence"/>
</dbReference>